<proteinExistence type="predicted"/>
<dbReference type="Proteomes" id="UP000187429">
    <property type="component" value="Unassembled WGS sequence"/>
</dbReference>
<organism evidence="1 2">
    <name type="scientific">Smittium culicis</name>
    <dbReference type="NCBI Taxonomy" id="133412"/>
    <lineage>
        <taxon>Eukaryota</taxon>
        <taxon>Fungi</taxon>
        <taxon>Fungi incertae sedis</taxon>
        <taxon>Zoopagomycota</taxon>
        <taxon>Kickxellomycotina</taxon>
        <taxon>Harpellomycetes</taxon>
        <taxon>Harpellales</taxon>
        <taxon>Legeriomycetaceae</taxon>
        <taxon>Smittium</taxon>
    </lineage>
</organism>
<name>A0A1R1YIJ3_9FUNG</name>
<evidence type="ECO:0000313" key="1">
    <source>
        <dbReference type="EMBL" id="OMJ26747.1"/>
    </source>
</evidence>
<reference evidence="2" key="1">
    <citation type="submission" date="2017-01" db="EMBL/GenBank/DDBJ databases">
        <authorList>
            <person name="Wang Y."/>
            <person name="White M."/>
            <person name="Kvist S."/>
            <person name="Moncalvo J.-M."/>
        </authorList>
    </citation>
    <scope>NUCLEOTIDE SEQUENCE [LARGE SCALE GENOMIC DNA]</scope>
    <source>
        <strain evidence="2">ID-206-W2</strain>
    </source>
</reference>
<dbReference type="EMBL" id="LSSM01001380">
    <property type="protein sequence ID" value="OMJ26747.1"/>
    <property type="molecule type" value="Genomic_DNA"/>
</dbReference>
<dbReference type="AlphaFoldDB" id="A0A1R1YIJ3"/>
<gene>
    <name evidence="1" type="ORF">AYI69_g3841</name>
</gene>
<protein>
    <submittedName>
        <fullName evidence="1">Uncharacterized protein</fullName>
    </submittedName>
</protein>
<comment type="caution">
    <text evidence="1">The sequence shown here is derived from an EMBL/GenBank/DDBJ whole genome shotgun (WGS) entry which is preliminary data.</text>
</comment>
<sequence length="105" mass="12431">MRYPGSRTTQINSEFPMKHFTNLIFVNIAIFRYVTSDCRFEIFFDGTLGALYLNMINLTRFEICCDALVFKISNLTLIQASRDWHRKGSYRFQFSLNWPTKEPDT</sequence>
<evidence type="ECO:0000313" key="2">
    <source>
        <dbReference type="Proteomes" id="UP000187429"/>
    </source>
</evidence>
<accession>A0A1R1YIJ3</accession>
<keyword evidence="2" id="KW-1185">Reference proteome</keyword>